<dbReference type="Pfam" id="PF02775">
    <property type="entry name" value="TPP_enzyme_C"/>
    <property type="match status" value="1"/>
</dbReference>
<dbReference type="Gene3D" id="3.40.50.970">
    <property type="match status" value="2"/>
</dbReference>
<comment type="pathway">
    <text evidence="1">Amino-acid biosynthesis; L-isoleucine biosynthesis; L-isoleucine from 2-oxobutanoate: step 1/4.</text>
</comment>
<comment type="pathway">
    <text evidence="2">Amino-acid biosynthesis; L-valine biosynthesis; L-valine from pyruvate: step 1/4.</text>
</comment>
<evidence type="ECO:0000313" key="15">
    <source>
        <dbReference type="Proteomes" id="UP000266677"/>
    </source>
</evidence>
<dbReference type="GO" id="GO:0000287">
    <property type="term" value="F:magnesium ion binding"/>
    <property type="evidence" value="ECO:0007669"/>
    <property type="project" value="InterPro"/>
</dbReference>
<dbReference type="InterPro" id="IPR029035">
    <property type="entry name" value="DHS-like_NAD/FAD-binding_dom"/>
</dbReference>
<dbReference type="Pfam" id="PF02776">
    <property type="entry name" value="TPP_enzyme_N"/>
    <property type="match status" value="1"/>
</dbReference>
<dbReference type="SUPFAM" id="SSF52467">
    <property type="entry name" value="DHS-like NAD/FAD-binding domain"/>
    <property type="match status" value="1"/>
</dbReference>
<feature type="domain" description="Thiamine pyrophosphate enzyme central" evidence="11">
    <location>
        <begin position="191"/>
        <end position="319"/>
    </location>
</feature>
<dbReference type="EMBL" id="QZFU01000036">
    <property type="protein sequence ID" value="RJO70924.1"/>
    <property type="molecule type" value="Genomic_DNA"/>
</dbReference>
<dbReference type="SUPFAM" id="SSF52518">
    <property type="entry name" value="Thiamin diphosphate-binding fold (THDP-binding)"/>
    <property type="match status" value="2"/>
</dbReference>
<reference evidence="14 15" key="1">
    <citation type="submission" date="2018-09" db="EMBL/GenBank/DDBJ databases">
        <title>YIM PH21274 draft genome.</title>
        <authorList>
            <person name="Miao C."/>
        </authorList>
    </citation>
    <scope>NUCLEOTIDE SEQUENCE [LARGE SCALE GENOMIC DNA]</scope>
    <source>
        <strain evidence="14 15">YIM PH 21724</strain>
    </source>
</reference>
<dbReference type="InterPro" id="IPR012001">
    <property type="entry name" value="Thiamin_PyroP_enz_TPP-bd_dom"/>
</dbReference>
<dbReference type="PANTHER" id="PTHR18968:SF13">
    <property type="entry name" value="ACETOLACTATE SYNTHASE CATALYTIC SUBUNIT, MITOCHONDRIAL"/>
    <property type="match status" value="1"/>
</dbReference>
<dbReference type="GO" id="GO:0050660">
    <property type="term" value="F:flavin adenine dinucleotide binding"/>
    <property type="evidence" value="ECO:0007669"/>
    <property type="project" value="TreeGrafter"/>
</dbReference>
<evidence type="ECO:0000256" key="8">
    <source>
        <dbReference type="ARBA" id="ARBA00023304"/>
    </source>
</evidence>
<name>A0A3A4K356_9NOCA</name>
<dbReference type="Proteomes" id="UP000266677">
    <property type="component" value="Unassembled WGS sequence"/>
</dbReference>
<evidence type="ECO:0000256" key="4">
    <source>
        <dbReference type="ARBA" id="ARBA00013145"/>
    </source>
</evidence>
<keyword evidence="5" id="KW-0285">Flavoprotein</keyword>
<dbReference type="UniPathway" id="UPA00047">
    <property type="reaction ID" value="UER00055"/>
</dbReference>
<dbReference type="UniPathway" id="UPA00049">
    <property type="reaction ID" value="UER00059"/>
</dbReference>
<evidence type="ECO:0000256" key="10">
    <source>
        <dbReference type="RuleBase" id="RU362132"/>
    </source>
</evidence>
<dbReference type="InterPro" id="IPR011766">
    <property type="entry name" value="TPP_enzyme_TPP-bd"/>
</dbReference>
<proteinExistence type="inferred from homology"/>
<dbReference type="GO" id="GO:0005948">
    <property type="term" value="C:acetolactate synthase complex"/>
    <property type="evidence" value="ECO:0007669"/>
    <property type="project" value="TreeGrafter"/>
</dbReference>
<evidence type="ECO:0000256" key="7">
    <source>
        <dbReference type="ARBA" id="ARBA00023052"/>
    </source>
</evidence>
<evidence type="ECO:0000256" key="9">
    <source>
        <dbReference type="ARBA" id="ARBA00048670"/>
    </source>
</evidence>
<keyword evidence="7 10" id="KW-0786">Thiamine pyrophosphate</keyword>
<keyword evidence="8" id="KW-0028">Amino-acid biosynthesis</keyword>
<dbReference type="RefSeq" id="WP_120043981.1">
    <property type="nucleotide sequence ID" value="NZ_QZFU01000036.1"/>
</dbReference>
<evidence type="ECO:0000256" key="2">
    <source>
        <dbReference type="ARBA" id="ARBA00005025"/>
    </source>
</evidence>
<gene>
    <name evidence="14" type="ORF">D5S18_27490</name>
</gene>
<comment type="similarity">
    <text evidence="3 10">Belongs to the TPP enzyme family.</text>
</comment>
<dbReference type="GO" id="GO:0009099">
    <property type="term" value="P:L-valine biosynthetic process"/>
    <property type="evidence" value="ECO:0007669"/>
    <property type="project" value="UniProtKB-UniPathway"/>
</dbReference>
<evidence type="ECO:0000313" key="14">
    <source>
        <dbReference type="EMBL" id="RJO70924.1"/>
    </source>
</evidence>
<evidence type="ECO:0000259" key="12">
    <source>
        <dbReference type="Pfam" id="PF02775"/>
    </source>
</evidence>
<accession>A0A3A4K356</accession>
<dbReference type="PANTHER" id="PTHR18968">
    <property type="entry name" value="THIAMINE PYROPHOSPHATE ENZYMES"/>
    <property type="match status" value="1"/>
</dbReference>
<dbReference type="InterPro" id="IPR045229">
    <property type="entry name" value="TPP_enz"/>
</dbReference>
<evidence type="ECO:0000256" key="1">
    <source>
        <dbReference type="ARBA" id="ARBA00004974"/>
    </source>
</evidence>
<dbReference type="InterPro" id="IPR029061">
    <property type="entry name" value="THDP-binding"/>
</dbReference>
<dbReference type="GO" id="GO:0003984">
    <property type="term" value="F:acetolactate synthase activity"/>
    <property type="evidence" value="ECO:0007669"/>
    <property type="project" value="UniProtKB-EC"/>
</dbReference>
<dbReference type="CDD" id="cd07035">
    <property type="entry name" value="TPP_PYR_POX_like"/>
    <property type="match status" value="1"/>
</dbReference>
<dbReference type="CDD" id="cd00568">
    <property type="entry name" value="TPP_enzymes"/>
    <property type="match status" value="1"/>
</dbReference>
<dbReference type="GO" id="GO:0009097">
    <property type="term" value="P:isoleucine biosynthetic process"/>
    <property type="evidence" value="ECO:0007669"/>
    <property type="project" value="UniProtKB-UniPathway"/>
</dbReference>
<keyword evidence="6" id="KW-0274">FAD</keyword>
<organism evidence="14 15">
    <name type="scientific">Nocardia panacis</name>
    <dbReference type="NCBI Taxonomy" id="2340916"/>
    <lineage>
        <taxon>Bacteria</taxon>
        <taxon>Bacillati</taxon>
        <taxon>Actinomycetota</taxon>
        <taxon>Actinomycetes</taxon>
        <taxon>Mycobacteriales</taxon>
        <taxon>Nocardiaceae</taxon>
        <taxon>Nocardia</taxon>
    </lineage>
</organism>
<evidence type="ECO:0000259" key="13">
    <source>
        <dbReference type="Pfam" id="PF02776"/>
    </source>
</evidence>
<evidence type="ECO:0000259" key="11">
    <source>
        <dbReference type="Pfam" id="PF00205"/>
    </source>
</evidence>
<dbReference type="Gene3D" id="3.40.50.1220">
    <property type="entry name" value="TPP-binding domain"/>
    <property type="match status" value="1"/>
</dbReference>
<feature type="domain" description="Thiamine pyrophosphate enzyme TPP-binding" evidence="12">
    <location>
        <begin position="382"/>
        <end position="526"/>
    </location>
</feature>
<dbReference type="OrthoDB" id="3203527at2"/>
<dbReference type="GO" id="GO:0030976">
    <property type="term" value="F:thiamine pyrophosphate binding"/>
    <property type="evidence" value="ECO:0007669"/>
    <property type="project" value="InterPro"/>
</dbReference>
<dbReference type="Pfam" id="PF00205">
    <property type="entry name" value="TPP_enzyme_M"/>
    <property type="match status" value="1"/>
</dbReference>
<keyword evidence="8" id="KW-0100">Branched-chain amino acid biosynthesis</keyword>
<evidence type="ECO:0000256" key="6">
    <source>
        <dbReference type="ARBA" id="ARBA00022827"/>
    </source>
</evidence>
<dbReference type="AlphaFoldDB" id="A0A3A4K356"/>
<comment type="caution">
    <text evidence="14">The sequence shown here is derived from an EMBL/GenBank/DDBJ whole genome shotgun (WGS) entry which is preliminary data.</text>
</comment>
<sequence length="544" mass="56928">MTKVFQAVADALAQLGLSHIFGVVGSGNFELTNALRANGIRFTAARHEGGATTMADAYARTTDTVAAVSLHQGCGLTNAMTGIAEAAKSRTPLLILTADAGTGSLLSNFRVDQDALAGAVGAVAERVHTPKTAVADAIRAYRTARDERRCVVLSLPVDIQTMDAYSEKTAPERISAPTPQPVRPAAGAVVELAELLDTARRPVFLCGRGARPYAGELRALAARTGALLSTSAVAHGLFHDEPWSLGICGGFAAPATLDLIADADLIIGWGCALNRWTMRNGALIGPQTRLAQVDHEAAGLGAQRRIDLGVLGDVGQTARDVLNVCASRTGYRTPAAATRIATDAHWREVPYEDTSTAEHIDPRTLSIALDDLLPAQRTVAIDSGNFMGYPSAYLSVPDEAGFCFTQGFQSIGLGLATGIGAALARPDRIAVAALGDGGALMAAAELETAARLGIALVVVVYDDHAYGAEVHHFGAADMSTVVFPDTDIAALARGAGFTAATVRRVEDLAVLSEWLAGPRDRPLLLDAKVVSGGSWWLHEAFEQH</sequence>
<comment type="catalytic activity">
    <reaction evidence="9">
        <text>2 pyruvate + H(+) = (2S)-2-acetolactate + CO2</text>
        <dbReference type="Rhea" id="RHEA:25249"/>
        <dbReference type="ChEBI" id="CHEBI:15361"/>
        <dbReference type="ChEBI" id="CHEBI:15378"/>
        <dbReference type="ChEBI" id="CHEBI:16526"/>
        <dbReference type="ChEBI" id="CHEBI:58476"/>
        <dbReference type="EC" id="2.2.1.6"/>
    </reaction>
</comment>
<keyword evidence="15" id="KW-1185">Reference proteome</keyword>
<dbReference type="EC" id="2.2.1.6" evidence="4"/>
<evidence type="ECO:0000256" key="3">
    <source>
        <dbReference type="ARBA" id="ARBA00007812"/>
    </source>
</evidence>
<feature type="domain" description="Thiamine pyrophosphate enzyme N-terminal TPP-binding" evidence="13">
    <location>
        <begin position="3"/>
        <end position="106"/>
    </location>
</feature>
<protein>
    <recommendedName>
        <fullName evidence="4">acetolactate synthase</fullName>
        <ecNumber evidence="4">2.2.1.6</ecNumber>
    </recommendedName>
</protein>
<dbReference type="InterPro" id="IPR012000">
    <property type="entry name" value="Thiamin_PyroP_enz_cen_dom"/>
</dbReference>
<evidence type="ECO:0000256" key="5">
    <source>
        <dbReference type="ARBA" id="ARBA00022630"/>
    </source>
</evidence>